<dbReference type="Gene3D" id="2.30.30.140">
    <property type="match status" value="1"/>
</dbReference>
<dbReference type="PANTHER" id="PTHR39267:SF1">
    <property type="entry name" value="SURVIVAL MOTOR NEURON PROTEIN"/>
    <property type="match status" value="1"/>
</dbReference>
<dbReference type="InterPro" id="IPR002999">
    <property type="entry name" value="Tudor"/>
</dbReference>
<dbReference type="AlphaFoldDB" id="A0A1B0DLY7"/>
<feature type="region of interest" description="Disordered" evidence="6">
    <location>
        <begin position="141"/>
        <end position="180"/>
    </location>
</feature>
<comment type="similarity">
    <text evidence="2">Belongs to the SMN family.</text>
</comment>
<dbReference type="KEGG" id="ppap:129798617"/>
<evidence type="ECO:0000256" key="1">
    <source>
        <dbReference type="ARBA" id="ARBA00004123"/>
    </source>
</evidence>
<dbReference type="GO" id="GO:0008380">
    <property type="term" value="P:RNA splicing"/>
    <property type="evidence" value="ECO:0007669"/>
    <property type="project" value="UniProtKB-KW"/>
</dbReference>
<dbReference type="Pfam" id="PF20635">
    <property type="entry name" value="SMN_YG-box"/>
    <property type="match status" value="1"/>
</dbReference>
<evidence type="ECO:0000256" key="6">
    <source>
        <dbReference type="SAM" id="MobiDB-lite"/>
    </source>
</evidence>
<dbReference type="GeneID" id="129798617"/>
<dbReference type="PANTHER" id="PTHR39267">
    <property type="entry name" value="SURVIVAL MOTOR NEURON-LIKE PROTEIN 1"/>
    <property type="match status" value="1"/>
</dbReference>
<dbReference type="InterPro" id="IPR049481">
    <property type="entry name" value="SMN_G2-BD"/>
</dbReference>
<comment type="subcellular location">
    <subcellularLocation>
        <location evidence="1">Nucleus</location>
    </subcellularLocation>
</comment>
<feature type="region of interest" description="Disordered" evidence="6">
    <location>
        <begin position="1"/>
        <end position="24"/>
    </location>
</feature>
<dbReference type="EMBL" id="AJVK01073309">
    <property type="status" value="NOT_ANNOTATED_CDS"/>
    <property type="molecule type" value="Genomic_DNA"/>
</dbReference>
<evidence type="ECO:0000256" key="4">
    <source>
        <dbReference type="ARBA" id="ARBA00023187"/>
    </source>
</evidence>
<dbReference type="VEuPathDB" id="VectorBase:PPAI009377"/>
<evidence type="ECO:0000256" key="2">
    <source>
        <dbReference type="ARBA" id="ARBA00005371"/>
    </source>
</evidence>
<organism evidence="7 8">
    <name type="scientific">Phlebotomus papatasi</name>
    <name type="common">Sandfly</name>
    <dbReference type="NCBI Taxonomy" id="29031"/>
    <lineage>
        <taxon>Eukaryota</taxon>
        <taxon>Metazoa</taxon>
        <taxon>Ecdysozoa</taxon>
        <taxon>Arthropoda</taxon>
        <taxon>Hexapoda</taxon>
        <taxon>Insecta</taxon>
        <taxon>Pterygota</taxon>
        <taxon>Neoptera</taxon>
        <taxon>Endopterygota</taxon>
        <taxon>Diptera</taxon>
        <taxon>Nematocera</taxon>
        <taxon>Psychodoidea</taxon>
        <taxon>Psychodidae</taxon>
        <taxon>Phlebotomus</taxon>
        <taxon>Phlebotomus</taxon>
    </lineage>
</organism>
<evidence type="ECO:0000313" key="8">
    <source>
        <dbReference type="Proteomes" id="UP000092462"/>
    </source>
</evidence>
<dbReference type="EnsemblMetazoa" id="PPAI009377-RA">
    <property type="protein sequence ID" value="PPAI009377-PA"/>
    <property type="gene ID" value="PPAI009377"/>
</dbReference>
<dbReference type="OrthoDB" id="197400at2759"/>
<dbReference type="CDD" id="cd22852">
    <property type="entry name" value="SMN_C"/>
    <property type="match status" value="1"/>
</dbReference>
<keyword evidence="3" id="KW-0507">mRNA processing</keyword>
<dbReference type="PROSITE" id="PS50304">
    <property type="entry name" value="TUDOR"/>
    <property type="match status" value="1"/>
</dbReference>
<reference evidence="7" key="1">
    <citation type="submission" date="2022-08" db="UniProtKB">
        <authorList>
            <consortium name="EnsemblMetazoa"/>
        </authorList>
    </citation>
    <scope>IDENTIFICATION</scope>
    <source>
        <strain evidence="7">Israel</strain>
    </source>
</reference>
<protein>
    <submittedName>
        <fullName evidence="7">Uncharacterized protein</fullName>
    </submittedName>
</protein>
<dbReference type="GO" id="GO:0005634">
    <property type="term" value="C:nucleus"/>
    <property type="evidence" value="ECO:0007669"/>
    <property type="project" value="UniProtKB-SubCell"/>
</dbReference>
<dbReference type="SMART" id="SM00333">
    <property type="entry name" value="TUDOR"/>
    <property type="match status" value="1"/>
</dbReference>
<keyword evidence="4" id="KW-0508">mRNA splicing</keyword>
<accession>A0A1B0DLY7</accession>
<feature type="region of interest" description="Disordered" evidence="6">
    <location>
        <begin position="46"/>
        <end position="67"/>
    </location>
</feature>
<dbReference type="InterPro" id="IPR040424">
    <property type="entry name" value="Smn1"/>
</dbReference>
<name>A0A1B0DLY7_PHLPP</name>
<dbReference type="Proteomes" id="UP000092462">
    <property type="component" value="Unassembled WGS sequence"/>
</dbReference>
<evidence type="ECO:0000256" key="3">
    <source>
        <dbReference type="ARBA" id="ARBA00022664"/>
    </source>
</evidence>
<dbReference type="CDD" id="cd22851">
    <property type="entry name" value="SMN_N"/>
    <property type="match status" value="1"/>
</dbReference>
<sequence length="248" mass="26959">MPKELKNGTVNGGSGEESDNSDAWDDELLIKAYDESVRLAKEDVARKVASATNTSPPKVDDSAGKRSLQWQPVKYKVGDFVRAIYRDDGIEYEAVVVSTSGGPGKYLVKFVGYENEQYVATSELKDSLGGEARMEQIEASLASPTANDDESVASETPEAHSSTSTKKTEPPEPIPGPLYSLLNAGSFVPPMSFQPPPLPPFANDNSEEGKHLAAMLMAWYTSGYYTGLYDAHRNAQKRKNEVKPSKSS</sequence>
<dbReference type="CTD" id="39844"/>
<evidence type="ECO:0000256" key="5">
    <source>
        <dbReference type="ARBA" id="ARBA00023242"/>
    </source>
</evidence>
<dbReference type="RefSeq" id="XP_055697824.1">
    <property type="nucleotide sequence ID" value="XM_055841849.1"/>
</dbReference>
<dbReference type="GO" id="GO:0006397">
    <property type="term" value="P:mRNA processing"/>
    <property type="evidence" value="ECO:0007669"/>
    <property type="project" value="UniProtKB-KW"/>
</dbReference>
<dbReference type="VEuPathDB" id="VectorBase:PPAPM1_000593"/>
<dbReference type="SUPFAM" id="SSF63748">
    <property type="entry name" value="Tudor/PWWP/MBT"/>
    <property type="match status" value="1"/>
</dbReference>
<evidence type="ECO:0000313" key="7">
    <source>
        <dbReference type="EnsemblMetazoa" id="PPAI009377-PA"/>
    </source>
</evidence>
<dbReference type="InterPro" id="IPR047313">
    <property type="entry name" value="SMN_C"/>
</dbReference>
<dbReference type="Pfam" id="PF20636">
    <property type="entry name" value="SMN_G2-BD"/>
    <property type="match status" value="1"/>
</dbReference>
<proteinExistence type="inferred from homology"/>
<keyword evidence="5" id="KW-0539">Nucleus</keyword>
<keyword evidence="8" id="KW-1185">Reference proteome</keyword>